<evidence type="ECO:0000256" key="4">
    <source>
        <dbReference type="ARBA" id="ARBA00022692"/>
    </source>
</evidence>
<dbReference type="GO" id="GO:0006695">
    <property type="term" value="P:cholesterol biosynthetic process"/>
    <property type="evidence" value="ECO:0007669"/>
    <property type="project" value="TreeGrafter"/>
</dbReference>
<comment type="subcellular location">
    <subcellularLocation>
        <location evidence="1">Nucleus inner membrane</location>
        <topology evidence="1">Multi-pass membrane protein</topology>
    </subcellularLocation>
</comment>
<dbReference type="Proteomes" id="UP000792457">
    <property type="component" value="Unassembled WGS sequence"/>
</dbReference>
<feature type="transmembrane region" description="Helical" evidence="11">
    <location>
        <begin position="410"/>
        <end position="432"/>
    </location>
</feature>
<dbReference type="InterPro" id="IPR001171">
    <property type="entry name" value="ERG24_DHCR-like"/>
</dbReference>
<organism evidence="12 13">
    <name type="scientific">Ladona fulva</name>
    <name type="common">Scarce chaser dragonfly</name>
    <name type="synonym">Libellula fulva</name>
    <dbReference type="NCBI Taxonomy" id="123851"/>
    <lineage>
        <taxon>Eukaryota</taxon>
        <taxon>Metazoa</taxon>
        <taxon>Ecdysozoa</taxon>
        <taxon>Arthropoda</taxon>
        <taxon>Hexapoda</taxon>
        <taxon>Insecta</taxon>
        <taxon>Pterygota</taxon>
        <taxon>Palaeoptera</taxon>
        <taxon>Odonata</taxon>
        <taxon>Epiprocta</taxon>
        <taxon>Anisoptera</taxon>
        <taxon>Libelluloidea</taxon>
        <taxon>Libellulidae</taxon>
        <taxon>Ladona</taxon>
    </lineage>
</organism>
<name>A0A8K0KA23_LADFU</name>
<keyword evidence="4 11" id="KW-0812">Transmembrane</keyword>
<feature type="transmembrane region" description="Helical" evidence="11">
    <location>
        <begin position="245"/>
        <end position="266"/>
    </location>
</feature>
<keyword evidence="6" id="KW-0238">DNA-binding</keyword>
<evidence type="ECO:0000256" key="10">
    <source>
        <dbReference type="SAM" id="MobiDB-lite"/>
    </source>
</evidence>
<evidence type="ECO:0000256" key="7">
    <source>
        <dbReference type="ARBA" id="ARBA00023136"/>
    </source>
</evidence>
<dbReference type="PANTHER" id="PTHR21257:SF55">
    <property type="entry name" value="DELTA(14)-STEROL REDUCTASE LBR"/>
    <property type="match status" value="1"/>
</dbReference>
<evidence type="ECO:0008006" key="14">
    <source>
        <dbReference type="Google" id="ProtNLM"/>
    </source>
</evidence>
<feature type="transmembrane region" description="Helical" evidence="11">
    <location>
        <begin position="513"/>
        <end position="539"/>
    </location>
</feature>
<keyword evidence="9" id="KW-0539">Nucleus</keyword>
<evidence type="ECO:0000256" key="2">
    <source>
        <dbReference type="ARBA" id="ARBA00005402"/>
    </source>
</evidence>
<feature type="compositionally biased region" description="Basic residues" evidence="10">
    <location>
        <begin position="1"/>
        <end position="10"/>
    </location>
</feature>
<evidence type="ECO:0000313" key="12">
    <source>
        <dbReference type="EMBL" id="KAG8230603.1"/>
    </source>
</evidence>
<dbReference type="Pfam" id="PF01222">
    <property type="entry name" value="ERG4_ERG24"/>
    <property type="match status" value="1"/>
</dbReference>
<protein>
    <recommendedName>
        <fullName evidence="14">Delta(14)-sterol reductase</fullName>
    </recommendedName>
</protein>
<evidence type="ECO:0000256" key="9">
    <source>
        <dbReference type="ARBA" id="ARBA00023242"/>
    </source>
</evidence>
<evidence type="ECO:0000256" key="6">
    <source>
        <dbReference type="ARBA" id="ARBA00023125"/>
    </source>
</evidence>
<feature type="transmembrane region" description="Helical" evidence="11">
    <location>
        <begin position="200"/>
        <end position="225"/>
    </location>
</feature>
<feature type="transmembrane region" description="Helical" evidence="11">
    <location>
        <begin position="373"/>
        <end position="390"/>
    </location>
</feature>
<keyword evidence="13" id="KW-1185">Reference proteome</keyword>
<evidence type="ECO:0000256" key="3">
    <source>
        <dbReference type="ARBA" id="ARBA00022553"/>
    </source>
</evidence>
<feature type="compositionally biased region" description="Basic residues" evidence="10">
    <location>
        <begin position="29"/>
        <end position="53"/>
    </location>
</feature>
<evidence type="ECO:0000313" key="13">
    <source>
        <dbReference type="Proteomes" id="UP000792457"/>
    </source>
</evidence>
<sequence length="572" mass="64311">MATRPSRRRTIINPPATESPESFTPPKPTTRKSIARKSPAKKSPARVPRKSPSRKASPARKASPGRRKKEATSTETTKNLKTPFIAIEKITDIIEETVPRTLRPRAHVAPSFPAVGLSSGDDHSSTSSRIIGNSVTVEQKDEEQRYRKSLSRDPTPSVITSALQMEKESTPSIRSYSREVSVARSSPASSITLPNEFGGLFGVILMIPLMPLLILVSHISLNHFLITALPLGKLVDGLPDKHGRWQYRCNGIIAVILTSIAFGTAWTMKWTSFLRKIAAPSGFISLIIGAVIWALVMSIILLVKSFYSPVSLLNPAAITRSKLYNFFMGCQLCPRVGSYIDVKFALQRVSILGLVSLNIILLIEVLSKEVDLHFFYPFFLCMGLQFFYSLDLLWFEDQFPTSFTAMHEGGGYLLSMSSSLYPFIPTLLTRYLSQTRLEYPTYSLCAIAILYFFGYIIYRGSNAQKNEFRKNPMNPSLAHLEVIPTTRGKKLLVTGWWGWLRHPNYLGDIVIQWSWLLTCGFQSPIPFIAPVITMLALVYRAHRDSSRCLYRYGAAWSRYCARVPYRIFPGVY</sequence>
<dbReference type="GO" id="GO:0005789">
    <property type="term" value="C:endoplasmic reticulum membrane"/>
    <property type="evidence" value="ECO:0007669"/>
    <property type="project" value="TreeGrafter"/>
</dbReference>
<reference evidence="12" key="2">
    <citation type="submission" date="2017-10" db="EMBL/GenBank/DDBJ databases">
        <title>Ladona fulva Genome sequencing and assembly.</title>
        <authorList>
            <person name="Murali S."/>
            <person name="Richards S."/>
            <person name="Bandaranaike D."/>
            <person name="Bellair M."/>
            <person name="Blankenburg K."/>
            <person name="Chao H."/>
            <person name="Dinh H."/>
            <person name="Doddapaneni H."/>
            <person name="Dugan-Rocha S."/>
            <person name="Elkadiri S."/>
            <person name="Gnanaolivu R."/>
            <person name="Hernandez B."/>
            <person name="Skinner E."/>
            <person name="Javaid M."/>
            <person name="Lee S."/>
            <person name="Li M."/>
            <person name="Ming W."/>
            <person name="Munidasa M."/>
            <person name="Muniz J."/>
            <person name="Nguyen L."/>
            <person name="Hughes D."/>
            <person name="Osuji N."/>
            <person name="Pu L.-L."/>
            <person name="Puazo M."/>
            <person name="Qu C."/>
            <person name="Quiroz J."/>
            <person name="Raj R."/>
            <person name="Weissenberger G."/>
            <person name="Xin Y."/>
            <person name="Zou X."/>
            <person name="Han Y."/>
            <person name="Worley K."/>
            <person name="Muzny D."/>
            <person name="Gibbs R."/>
        </authorList>
    </citation>
    <scope>NUCLEOTIDE SEQUENCE</scope>
    <source>
        <strain evidence="12">Sampled in the wild</strain>
    </source>
</reference>
<keyword evidence="8" id="KW-0675">Receptor</keyword>
<gene>
    <name evidence="12" type="ORF">J437_LFUL004516</name>
</gene>
<evidence type="ECO:0000256" key="11">
    <source>
        <dbReference type="SAM" id="Phobius"/>
    </source>
</evidence>
<feature type="transmembrane region" description="Helical" evidence="11">
    <location>
        <begin position="345"/>
        <end position="366"/>
    </location>
</feature>
<dbReference type="FunFam" id="1.20.120.1630:FF:000013">
    <property type="entry name" value="Lamin-B receptor-like Protein"/>
    <property type="match status" value="1"/>
</dbReference>
<feature type="transmembrane region" description="Helical" evidence="11">
    <location>
        <begin position="278"/>
        <end position="303"/>
    </location>
</feature>
<accession>A0A8K0KA23</accession>
<keyword evidence="3" id="KW-0597">Phosphoprotein</keyword>
<feature type="region of interest" description="Disordered" evidence="10">
    <location>
        <begin position="111"/>
        <end position="155"/>
    </location>
</feature>
<dbReference type="Gene3D" id="1.20.120.1630">
    <property type="match status" value="1"/>
</dbReference>
<feature type="transmembrane region" description="Helical" evidence="11">
    <location>
        <begin position="439"/>
        <end position="458"/>
    </location>
</feature>
<dbReference type="GO" id="GO:0005637">
    <property type="term" value="C:nuclear inner membrane"/>
    <property type="evidence" value="ECO:0007669"/>
    <property type="project" value="UniProtKB-SubCell"/>
</dbReference>
<dbReference type="PANTHER" id="PTHR21257">
    <property type="entry name" value="DELTA(14)-STEROL REDUCTASE"/>
    <property type="match status" value="1"/>
</dbReference>
<dbReference type="GO" id="GO:0003677">
    <property type="term" value="F:DNA binding"/>
    <property type="evidence" value="ECO:0007669"/>
    <property type="project" value="UniProtKB-KW"/>
</dbReference>
<evidence type="ECO:0000256" key="8">
    <source>
        <dbReference type="ARBA" id="ARBA00023170"/>
    </source>
</evidence>
<keyword evidence="7 11" id="KW-0472">Membrane</keyword>
<comment type="caution">
    <text evidence="12">The sequence shown here is derived from an EMBL/GenBank/DDBJ whole genome shotgun (WGS) entry which is preliminary data.</text>
</comment>
<comment type="similarity">
    <text evidence="2">Belongs to the ERG4/ERG24 family.</text>
</comment>
<dbReference type="AlphaFoldDB" id="A0A8K0KA23"/>
<dbReference type="OrthoDB" id="5326588at2759"/>
<keyword evidence="5 11" id="KW-1133">Transmembrane helix</keyword>
<dbReference type="EMBL" id="KZ308498">
    <property type="protein sequence ID" value="KAG8230603.1"/>
    <property type="molecule type" value="Genomic_DNA"/>
</dbReference>
<dbReference type="GO" id="GO:0050613">
    <property type="term" value="F:Delta14-sterol reductase activity"/>
    <property type="evidence" value="ECO:0007669"/>
    <property type="project" value="TreeGrafter"/>
</dbReference>
<reference evidence="12" key="1">
    <citation type="submission" date="2013-04" db="EMBL/GenBank/DDBJ databases">
        <authorList>
            <person name="Qu J."/>
            <person name="Murali S.C."/>
            <person name="Bandaranaike D."/>
            <person name="Bellair M."/>
            <person name="Blankenburg K."/>
            <person name="Chao H."/>
            <person name="Dinh H."/>
            <person name="Doddapaneni H."/>
            <person name="Downs B."/>
            <person name="Dugan-Rocha S."/>
            <person name="Elkadiri S."/>
            <person name="Gnanaolivu R.D."/>
            <person name="Hernandez B."/>
            <person name="Javaid M."/>
            <person name="Jayaseelan J.C."/>
            <person name="Lee S."/>
            <person name="Li M."/>
            <person name="Ming W."/>
            <person name="Munidasa M."/>
            <person name="Muniz J."/>
            <person name="Nguyen L."/>
            <person name="Ongeri F."/>
            <person name="Osuji N."/>
            <person name="Pu L.-L."/>
            <person name="Puazo M."/>
            <person name="Qu C."/>
            <person name="Quiroz J."/>
            <person name="Raj R."/>
            <person name="Weissenberger G."/>
            <person name="Xin Y."/>
            <person name="Zou X."/>
            <person name="Han Y."/>
            <person name="Richards S."/>
            <person name="Worley K."/>
            <person name="Muzny D."/>
            <person name="Gibbs R."/>
        </authorList>
    </citation>
    <scope>NUCLEOTIDE SEQUENCE</scope>
    <source>
        <strain evidence="12">Sampled in the wild</strain>
    </source>
</reference>
<evidence type="ECO:0000256" key="1">
    <source>
        <dbReference type="ARBA" id="ARBA00004473"/>
    </source>
</evidence>
<feature type="region of interest" description="Disordered" evidence="10">
    <location>
        <begin position="1"/>
        <end position="78"/>
    </location>
</feature>
<proteinExistence type="inferred from homology"/>
<evidence type="ECO:0000256" key="5">
    <source>
        <dbReference type="ARBA" id="ARBA00022989"/>
    </source>
</evidence>